<comment type="caution">
    <text evidence="2">The sequence shown here is derived from an EMBL/GenBank/DDBJ whole genome shotgun (WGS) entry which is preliminary data.</text>
</comment>
<dbReference type="EMBL" id="JXZB01000007">
    <property type="protein sequence ID" value="KIQ61488.1"/>
    <property type="molecule type" value="Genomic_DNA"/>
</dbReference>
<dbReference type="AlphaFoldDB" id="A0A0D0N2Y5"/>
<dbReference type="STRING" id="2064.TR51_25705"/>
<proteinExistence type="predicted"/>
<keyword evidence="3" id="KW-1185">Reference proteome</keyword>
<evidence type="ECO:0000313" key="2">
    <source>
        <dbReference type="EMBL" id="KIQ62435.1"/>
    </source>
</evidence>
<evidence type="ECO:0000313" key="3">
    <source>
        <dbReference type="Proteomes" id="UP000032066"/>
    </source>
</evidence>
<reference evidence="2 3" key="1">
    <citation type="submission" date="2015-02" db="EMBL/GenBank/DDBJ databases">
        <title>Draft genome sequence of Kitasatospora griseola MF730-N6, a bafilomycin, terpentecin and satosporin producer.</title>
        <authorList>
            <person name="Arens J.C."/>
            <person name="Haltli B."/>
            <person name="Kerr R.G."/>
        </authorList>
    </citation>
    <scope>NUCLEOTIDE SEQUENCE [LARGE SCALE GENOMIC DNA]</scope>
    <source>
        <strain evidence="2 3">MF730-N6</strain>
    </source>
</reference>
<organism evidence="2 3">
    <name type="scientific">Kitasatospora griseola</name>
    <name type="common">Streptomyces griseolosporeus</name>
    <dbReference type="NCBI Taxonomy" id="2064"/>
    <lineage>
        <taxon>Bacteria</taxon>
        <taxon>Bacillati</taxon>
        <taxon>Actinomycetota</taxon>
        <taxon>Actinomycetes</taxon>
        <taxon>Kitasatosporales</taxon>
        <taxon>Streptomycetaceae</taxon>
        <taxon>Kitasatospora</taxon>
    </lineage>
</organism>
<accession>A0A0D0N2Y5</accession>
<evidence type="ECO:0000313" key="1">
    <source>
        <dbReference type="EMBL" id="KIQ61488.1"/>
    </source>
</evidence>
<protein>
    <submittedName>
        <fullName evidence="2">Uncharacterized protein</fullName>
    </submittedName>
</protein>
<dbReference type="EMBL" id="JXZB01000004">
    <property type="protein sequence ID" value="KIQ62435.1"/>
    <property type="molecule type" value="Genomic_DNA"/>
</dbReference>
<dbReference type="Proteomes" id="UP000032066">
    <property type="component" value="Unassembled WGS sequence"/>
</dbReference>
<dbReference type="PATRIC" id="fig|2064.6.peg.5468"/>
<gene>
    <name evidence="2" type="ORF">TR51_25705</name>
    <name evidence="1" type="ORF">TR51_35560</name>
</gene>
<name>A0A0D0N2Y5_KITGR</name>
<sequence>MNPMGYEQVSGKASEVVKALETASTGWWHLGSDRKADRALKAAQAVRDGAQSVTVGRVVYTVTDALPEQRVSGQEVGTNAAP</sequence>